<keyword evidence="14" id="KW-0966">Cell projection</keyword>
<dbReference type="STRING" id="1122240.GCA_000620105_00137"/>
<feature type="domain" description="Flagellar M-ring C-terminal" evidence="13">
    <location>
        <begin position="262"/>
        <end position="446"/>
    </location>
</feature>
<keyword evidence="14" id="KW-0969">Cilium</keyword>
<dbReference type="KEGG" id="maer:DAI18_10520"/>
<dbReference type="PANTHER" id="PTHR30046">
    <property type="entry name" value="FLAGELLAR M-RING PROTEIN"/>
    <property type="match status" value="1"/>
</dbReference>
<comment type="subcellular location">
    <subcellularLocation>
        <location evidence="1 9">Bacterial flagellum basal body</location>
    </subcellularLocation>
    <subcellularLocation>
        <location evidence="2">Cell membrane</location>
        <topology evidence="2">Multi-pass membrane protein</topology>
    </subcellularLocation>
</comment>
<dbReference type="GO" id="GO:0009431">
    <property type="term" value="C:bacterial-type flagellum basal body, MS ring"/>
    <property type="evidence" value="ECO:0007669"/>
    <property type="project" value="InterPro"/>
</dbReference>
<dbReference type="PANTHER" id="PTHR30046:SF0">
    <property type="entry name" value="FLAGELLAR M-RING PROTEIN"/>
    <property type="match status" value="1"/>
</dbReference>
<dbReference type="Proteomes" id="UP000244173">
    <property type="component" value="Chromosome"/>
</dbReference>
<keyword evidence="5 11" id="KW-0812">Transmembrane</keyword>
<evidence type="ECO:0000259" key="12">
    <source>
        <dbReference type="Pfam" id="PF01514"/>
    </source>
</evidence>
<dbReference type="GO" id="GO:0071973">
    <property type="term" value="P:bacterial-type flagellum-dependent cell motility"/>
    <property type="evidence" value="ECO:0007669"/>
    <property type="project" value="InterPro"/>
</dbReference>
<keyword evidence="14" id="KW-0282">Flagellum</keyword>
<dbReference type="RefSeq" id="WP_028497667.1">
    <property type="nucleotide sequence ID" value="NZ_CALFSO010000110.1"/>
</dbReference>
<keyword evidence="8 9" id="KW-0975">Bacterial flagellum</keyword>
<feature type="region of interest" description="Disordered" evidence="10">
    <location>
        <begin position="283"/>
        <end position="364"/>
    </location>
</feature>
<dbReference type="InterPro" id="IPR045851">
    <property type="entry name" value="AMP-bd_C_sf"/>
</dbReference>
<feature type="domain" description="Flagellar M-ring N-terminal" evidence="12">
    <location>
        <begin position="54"/>
        <end position="227"/>
    </location>
</feature>
<dbReference type="GO" id="GO:0005886">
    <property type="term" value="C:plasma membrane"/>
    <property type="evidence" value="ECO:0007669"/>
    <property type="project" value="UniProtKB-SubCell"/>
</dbReference>
<evidence type="ECO:0000256" key="4">
    <source>
        <dbReference type="ARBA" id="ARBA00022475"/>
    </source>
</evidence>
<dbReference type="AlphaFoldDB" id="A0A2S0PAP2"/>
<proteinExistence type="inferred from homology"/>
<dbReference type="Pfam" id="PF01514">
    <property type="entry name" value="YscJ_FliF"/>
    <property type="match status" value="1"/>
</dbReference>
<comment type="similarity">
    <text evidence="3 9">Belongs to the FliF family.</text>
</comment>
<name>A0A2S0PAP2_9NEIS</name>
<evidence type="ECO:0000256" key="6">
    <source>
        <dbReference type="ARBA" id="ARBA00022989"/>
    </source>
</evidence>
<evidence type="ECO:0000256" key="8">
    <source>
        <dbReference type="ARBA" id="ARBA00023143"/>
    </source>
</evidence>
<dbReference type="InterPro" id="IPR043427">
    <property type="entry name" value="YscJ/FliF"/>
</dbReference>
<evidence type="ECO:0000256" key="3">
    <source>
        <dbReference type="ARBA" id="ARBA00007971"/>
    </source>
</evidence>
<comment type="function">
    <text evidence="9">The M ring may be actively involved in energy transduction.</text>
</comment>
<dbReference type="InterPro" id="IPR000067">
    <property type="entry name" value="FlgMring_FliF"/>
</dbReference>
<evidence type="ECO:0000256" key="9">
    <source>
        <dbReference type="PIRNR" id="PIRNR004862"/>
    </source>
</evidence>
<evidence type="ECO:0000259" key="13">
    <source>
        <dbReference type="Pfam" id="PF08345"/>
    </source>
</evidence>
<evidence type="ECO:0000256" key="5">
    <source>
        <dbReference type="ARBA" id="ARBA00022692"/>
    </source>
</evidence>
<evidence type="ECO:0000256" key="10">
    <source>
        <dbReference type="SAM" id="MobiDB-lite"/>
    </source>
</evidence>
<protein>
    <recommendedName>
        <fullName evidence="9">Flagellar M-ring protein</fullName>
    </recommendedName>
</protein>
<evidence type="ECO:0000256" key="11">
    <source>
        <dbReference type="SAM" id="Phobius"/>
    </source>
</evidence>
<evidence type="ECO:0000313" key="15">
    <source>
        <dbReference type="Proteomes" id="UP000244173"/>
    </source>
</evidence>
<dbReference type="NCBIfam" id="TIGR00206">
    <property type="entry name" value="fliF"/>
    <property type="match status" value="1"/>
</dbReference>
<keyword evidence="7 11" id="KW-0472">Membrane</keyword>
<reference evidence="14 15" key="1">
    <citation type="submission" date="2018-04" db="EMBL/GenBank/DDBJ databases">
        <title>Denitrifier Microvirgula.</title>
        <authorList>
            <person name="Anderson E."/>
            <person name="Jang J."/>
            <person name="Ishii S."/>
        </authorList>
    </citation>
    <scope>NUCLEOTIDE SEQUENCE [LARGE SCALE GENOMIC DNA]</scope>
    <source>
        <strain evidence="14 15">BE2.4</strain>
    </source>
</reference>
<evidence type="ECO:0000256" key="7">
    <source>
        <dbReference type="ARBA" id="ARBA00023136"/>
    </source>
</evidence>
<feature type="transmembrane region" description="Helical" evidence="11">
    <location>
        <begin position="474"/>
        <end position="493"/>
    </location>
</feature>
<evidence type="ECO:0000313" key="14">
    <source>
        <dbReference type="EMBL" id="AVY94431.1"/>
    </source>
</evidence>
<accession>A0A2S0PAP2</accession>
<dbReference type="InterPro" id="IPR006182">
    <property type="entry name" value="FliF_N_dom"/>
</dbReference>
<keyword evidence="4" id="KW-1003">Cell membrane</keyword>
<dbReference type="PIRSF" id="PIRSF004862">
    <property type="entry name" value="FliF"/>
    <property type="match status" value="1"/>
</dbReference>
<feature type="transmembrane region" description="Helical" evidence="11">
    <location>
        <begin position="33"/>
        <end position="53"/>
    </location>
</feature>
<dbReference type="Gene3D" id="3.30.300.30">
    <property type="match status" value="1"/>
</dbReference>
<dbReference type="EMBL" id="CP028519">
    <property type="protein sequence ID" value="AVY94431.1"/>
    <property type="molecule type" value="Genomic_DNA"/>
</dbReference>
<keyword evidence="15" id="KW-1185">Reference proteome</keyword>
<dbReference type="PRINTS" id="PR01009">
    <property type="entry name" value="FLGMRINGFLIF"/>
</dbReference>
<dbReference type="OrthoDB" id="8554211at2"/>
<keyword evidence="6 11" id="KW-1133">Transmembrane helix</keyword>
<sequence length="570" mass="61703">MAELAGSPPPPSMQTRVRESMARYRDLPPNKKMLLLGGLAAIFAVLLGSYFYMREPAYKVLFSNVSDRDGGQITEALQKLNVPYKLTDSGVIEIPSARVYDTRLKLAAQGLPKASGVGFELMDNQKFGISQFAEQVNYQRAVEGELARTVESLDVVEHARVHLAIPKQSVFVREQQPSTASVMLTLRPGFILDAGQIAGIRNLVASAVPGLSQKNITIVDQEGNLISKHPDLDDGLSGLSRRQLDYVRQVEQGLTKRIEAILEPIVGAGNVRAEVTAALDFSETEQTSENFNPNTPPNAAAIRSQQTSESSTRVTDPQGGVPGALSNQPPSAAAAPITLPPGTQAGLMPTPANGQAAQPPLKSSKDNTTNYELDRTIQHVKQPVGSIKRVNAAVVVNYKLAAGKDGVERPTPLSDKEIKQIQDLVREAMGYNQTRGDSLNVVNASFAATGPERLSLQDRAVDYVTNNLSDVLKYGFLLLVVLYLLFGVVRPVVRDIIRPKEVPLPPGMEGAEVDADGVAISSTDSGLPSDDPVEVARREYEMALESARQVVRNDPRMAAQIIKEWVSNDE</sequence>
<dbReference type="InterPro" id="IPR013556">
    <property type="entry name" value="Flag_M-ring_C"/>
</dbReference>
<feature type="compositionally biased region" description="Polar residues" evidence="10">
    <location>
        <begin position="303"/>
        <end position="315"/>
    </location>
</feature>
<organism evidence="14 15">
    <name type="scientific">Microvirgula aerodenitrificans</name>
    <dbReference type="NCBI Taxonomy" id="57480"/>
    <lineage>
        <taxon>Bacteria</taxon>
        <taxon>Pseudomonadati</taxon>
        <taxon>Pseudomonadota</taxon>
        <taxon>Betaproteobacteria</taxon>
        <taxon>Neisseriales</taxon>
        <taxon>Aquaspirillaceae</taxon>
        <taxon>Microvirgula</taxon>
    </lineage>
</organism>
<gene>
    <name evidence="14" type="ORF">DAI18_10520</name>
</gene>
<dbReference type="Pfam" id="PF08345">
    <property type="entry name" value="YscJ_FliF_C"/>
    <property type="match status" value="1"/>
</dbReference>
<evidence type="ECO:0000256" key="2">
    <source>
        <dbReference type="ARBA" id="ARBA00004651"/>
    </source>
</evidence>
<evidence type="ECO:0000256" key="1">
    <source>
        <dbReference type="ARBA" id="ARBA00004117"/>
    </source>
</evidence>
<dbReference type="GO" id="GO:0003774">
    <property type="term" value="F:cytoskeletal motor activity"/>
    <property type="evidence" value="ECO:0007669"/>
    <property type="project" value="InterPro"/>
</dbReference>